<protein>
    <submittedName>
        <fullName evidence="1">Uncharacterized protein</fullName>
    </submittedName>
</protein>
<sequence>MNIFVETRAKNRSGNRAIAACNALFFDKTIETTKNLFKAHYRQPRRSIKKQYPQSAQIIPITGINL</sequence>
<keyword evidence="2" id="KW-1185">Reference proteome</keyword>
<gene>
    <name evidence="1" type="ORF">C7B77_17690</name>
</gene>
<comment type="caution">
    <text evidence="1">The sequence shown here is derived from an EMBL/GenBank/DDBJ whole genome shotgun (WGS) entry which is preliminary data.</text>
</comment>
<organism evidence="1 2">
    <name type="scientific">Chamaesiphon polymorphus CCALA 037</name>
    <dbReference type="NCBI Taxonomy" id="2107692"/>
    <lineage>
        <taxon>Bacteria</taxon>
        <taxon>Bacillati</taxon>
        <taxon>Cyanobacteriota</taxon>
        <taxon>Cyanophyceae</taxon>
        <taxon>Gomontiellales</taxon>
        <taxon>Chamaesiphonaceae</taxon>
        <taxon>Chamaesiphon</taxon>
    </lineage>
</organism>
<dbReference type="Proteomes" id="UP000238937">
    <property type="component" value="Unassembled WGS sequence"/>
</dbReference>
<accession>A0A2T1GBB0</accession>
<proteinExistence type="predicted"/>
<evidence type="ECO:0000313" key="1">
    <source>
        <dbReference type="EMBL" id="PSB54585.1"/>
    </source>
</evidence>
<name>A0A2T1GBB0_9CYAN</name>
<evidence type="ECO:0000313" key="2">
    <source>
        <dbReference type="Proteomes" id="UP000238937"/>
    </source>
</evidence>
<dbReference type="AlphaFoldDB" id="A0A2T1GBB0"/>
<dbReference type="EMBL" id="PVWO01000248">
    <property type="protein sequence ID" value="PSB54585.1"/>
    <property type="molecule type" value="Genomic_DNA"/>
</dbReference>
<reference evidence="1 2" key="1">
    <citation type="submission" date="2018-03" db="EMBL/GenBank/DDBJ databases">
        <title>The ancient ancestry and fast evolution of plastids.</title>
        <authorList>
            <person name="Moore K.R."/>
            <person name="Magnabosco C."/>
            <person name="Momper L."/>
            <person name="Gold D.A."/>
            <person name="Bosak T."/>
            <person name="Fournier G.P."/>
        </authorList>
    </citation>
    <scope>NUCLEOTIDE SEQUENCE [LARGE SCALE GENOMIC DNA]</scope>
    <source>
        <strain evidence="1 2">CCALA 037</strain>
    </source>
</reference>